<dbReference type="EMBL" id="CP145163">
    <property type="protein sequence ID" value="WWC12442.1"/>
    <property type="molecule type" value="Genomic_DNA"/>
</dbReference>
<dbReference type="RefSeq" id="WP_004867671.1">
    <property type="nucleotide sequence ID" value="NZ_ABDFAB020000006.1"/>
</dbReference>
<sequence length="110" mass="13166">MLKKLPFVIPLLALIALLVWWFTPRYSEEEIAWYRSVFCVIDHRDSQAFLRDMENIVEGGNADYALHKNHYIPALGERMRQTWLQLSQQEQESIAQDQQRCRQLMSEKQR</sequence>
<dbReference type="EMBL" id="NKYI01000030">
    <property type="protein sequence ID" value="PIK81819.1"/>
    <property type="molecule type" value="Genomic_DNA"/>
</dbReference>
<evidence type="ECO:0000313" key="2">
    <source>
        <dbReference type="EMBL" id="UXE38892.1"/>
    </source>
</evidence>
<reference evidence="1 4" key="1">
    <citation type="submission" date="2017-07" db="EMBL/GenBank/DDBJ databases">
        <title>Raoultella ornithinolytica strain HH3 draft genome.</title>
        <authorList>
            <person name="Duceppe M.-O."/>
            <person name="Huang H."/>
            <person name="Phipps-Todd B."/>
        </authorList>
    </citation>
    <scope>NUCLEOTIDE SEQUENCE [LARGE SCALE GENOMIC DNA]</scope>
    <source>
        <strain evidence="1 4">HH3</strain>
    </source>
</reference>
<gene>
    <name evidence="1" type="ORF">CFY86_23705</name>
    <name evidence="3" type="ORF">LM286_03515</name>
    <name evidence="2" type="ORF">N2J37_03640</name>
</gene>
<dbReference type="PaxDb" id="1286170-RORB6_22245"/>
<proteinExistence type="predicted"/>
<evidence type="ECO:0000313" key="1">
    <source>
        <dbReference type="EMBL" id="PIK81819.1"/>
    </source>
</evidence>
<evidence type="ECO:0000313" key="4">
    <source>
        <dbReference type="Proteomes" id="UP000229713"/>
    </source>
</evidence>
<reference evidence="2" key="2">
    <citation type="submission" date="2022-09" db="EMBL/GenBank/DDBJ databases">
        <title>Multidrug resistance Raoultella ornithinolytica Strain MQB_Silv_108.</title>
        <authorList>
            <person name="Quintela-Baluja M."/>
        </authorList>
    </citation>
    <scope>NUCLEOTIDE SEQUENCE</scope>
    <source>
        <strain evidence="2">MQB_Silv_108</strain>
    </source>
</reference>
<accession>A0A1Y6GBU3</accession>
<dbReference type="Proteomes" id="UP001350972">
    <property type="component" value="Chromosome"/>
</dbReference>
<evidence type="ECO:0000313" key="5">
    <source>
        <dbReference type="Proteomes" id="UP001350972"/>
    </source>
</evidence>
<dbReference type="GeneID" id="93752222"/>
<evidence type="ECO:0000313" key="3">
    <source>
        <dbReference type="EMBL" id="WWC12442.1"/>
    </source>
</evidence>
<dbReference type="Proteomes" id="UP001064206">
    <property type="component" value="Chromosome"/>
</dbReference>
<dbReference type="eggNOG" id="ENOG50338FX">
    <property type="taxonomic scope" value="Bacteria"/>
</dbReference>
<dbReference type="AlphaFoldDB" id="A0A1Y6GBU3"/>
<reference evidence="3 5" key="3">
    <citation type="submission" date="2024-02" db="EMBL/GenBank/DDBJ databases">
        <title>Tn5403 promotes plasmid rearrangements and degradation of the Klebsiella pneumoniae carbapenemase (KPC) transposon Tn4401.</title>
        <authorList>
            <person name="Sheppard A.E."/>
            <person name="Barry K.E."/>
            <person name="Parikh H.I."/>
            <person name="Vegesana K."/>
            <person name="Sebra R."/>
            <person name="George S."/>
            <person name="Sanderson N.D."/>
            <person name="Stoesser N."/>
            <person name="Eyre D.W."/>
            <person name="Crook D.W."/>
            <person name="Walker A.S."/>
            <person name="Mathers A.J."/>
        </authorList>
    </citation>
    <scope>NUCLEOTIDE SEQUENCE [LARGE SCALE GENOMIC DNA]</scope>
    <source>
        <strain evidence="3 5">CAV1921</strain>
    </source>
</reference>
<name>A0A1Y6GBU3_RAOOR</name>
<protein>
    <submittedName>
        <fullName evidence="1">Uncharacterized protein</fullName>
    </submittedName>
</protein>
<keyword evidence="5" id="KW-1185">Reference proteome</keyword>
<organism evidence="1 4">
    <name type="scientific">Raoultella ornithinolytica</name>
    <name type="common">Klebsiella ornithinolytica</name>
    <dbReference type="NCBI Taxonomy" id="54291"/>
    <lineage>
        <taxon>Bacteria</taxon>
        <taxon>Pseudomonadati</taxon>
        <taxon>Pseudomonadota</taxon>
        <taxon>Gammaproteobacteria</taxon>
        <taxon>Enterobacterales</taxon>
        <taxon>Enterobacteriaceae</taxon>
        <taxon>Klebsiella/Raoultella group</taxon>
        <taxon>Raoultella</taxon>
    </lineage>
</organism>
<dbReference type="Proteomes" id="UP000229713">
    <property type="component" value="Unassembled WGS sequence"/>
</dbReference>
<dbReference type="EMBL" id="CP104450">
    <property type="protein sequence ID" value="UXE38892.1"/>
    <property type="molecule type" value="Genomic_DNA"/>
</dbReference>